<proteinExistence type="predicted"/>
<evidence type="ECO:0000313" key="1">
    <source>
        <dbReference type="EMBL" id="KRY14611.1"/>
    </source>
</evidence>
<accession>A0A0V0ZR42</accession>
<protein>
    <submittedName>
        <fullName evidence="1">Uncharacterized protein</fullName>
    </submittedName>
</protein>
<organism evidence="1 2">
    <name type="scientific">Trichinella patagoniensis</name>
    <dbReference type="NCBI Taxonomy" id="990121"/>
    <lineage>
        <taxon>Eukaryota</taxon>
        <taxon>Metazoa</taxon>
        <taxon>Ecdysozoa</taxon>
        <taxon>Nematoda</taxon>
        <taxon>Enoplea</taxon>
        <taxon>Dorylaimia</taxon>
        <taxon>Trichinellida</taxon>
        <taxon>Trichinellidae</taxon>
        <taxon>Trichinella</taxon>
    </lineage>
</organism>
<evidence type="ECO:0000313" key="2">
    <source>
        <dbReference type="Proteomes" id="UP000054783"/>
    </source>
</evidence>
<comment type="caution">
    <text evidence="1">The sequence shown here is derived from an EMBL/GenBank/DDBJ whole genome shotgun (WGS) entry which is preliminary data.</text>
</comment>
<dbReference type="EMBL" id="JYDQ01000112">
    <property type="protein sequence ID" value="KRY14611.1"/>
    <property type="molecule type" value="Genomic_DNA"/>
</dbReference>
<sequence length="62" mass="7054">MEARSFAANPAGISEINCHQIRVRFYLLLCGSCLNSKTGSHCGRWKTVTDDRHPYVLKWAED</sequence>
<name>A0A0V0ZR42_9BILA</name>
<keyword evidence="2" id="KW-1185">Reference proteome</keyword>
<reference evidence="1 2" key="1">
    <citation type="submission" date="2015-01" db="EMBL/GenBank/DDBJ databases">
        <title>Evolution of Trichinella species and genotypes.</title>
        <authorList>
            <person name="Korhonen P.K."/>
            <person name="Edoardo P."/>
            <person name="Giuseppe L.R."/>
            <person name="Gasser R.B."/>
        </authorList>
    </citation>
    <scope>NUCLEOTIDE SEQUENCE [LARGE SCALE GENOMIC DNA]</scope>
    <source>
        <strain evidence="1">ISS2496</strain>
    </source>
</reference>
<dbReference type="Proteomes" id="UP000054783">
    <property type="component" value="Unassembled WGS sequence"/>
</dbReference>
<dbReference type="AlphaFoldDB" id="A0A0V0ZR42"/>
<gene>
    <name evidence="1" type="ORF">T12_4710</name>
</gene>